<proteinExistence type="predicted"/>
<dbReference type="Pfam" id="PF20692">
    <property type="entry name" value="cpSF2-GREB1"/>
    <property type="match status" value="1"/>
</dbReference>
<sequence>DDLDKLLENIQRKRGDNVVIPFNGDVKECVSSLEATSMIPTHGRGCSTDSFQICQSQLMVARKLLSQVCAIADSGSQCLDLGRFSKVDFLIIVPRSEVLVHQTLHRIKLSGVLTDLGLEESACANQRADRYVLRLDGDVQSKFDAFMRKVKQNPYTLFVLIHDNSHVDLTR</sequence>
<dbReference type="AlphaFoldDB" id="A0AAV6YDR1"/>
<dbReference type="Proteomes" id="UP000824782">
    <property type="component" value="Unassembled WGS sequence"/>
</dbReference>
<dbReference type="PANTHER" id="PTHR15720:SF12">
    <property type="entry name" value="GREB1-LIKE PROTEIN"/>
    <property type="match status" value="1"/>
</dbReference>
<evidence type="ECO:0000259" key="1">
    <source>
        <dbReference type="Pfam" id="PF20692"/>
    </source>
</evidence>
<protein>
    <recommendedName>
        <fullName evidence="1">GREB1-like circularly permuted SF2 helicase domain-containing protein</fullName>
    </recommendedName>
</protein>
<keyword evidence="3" id="KW-1185">Reference proteome</keyword>
<dbReference type="EMBL" id="WNYA01059750">
    <property type="protein sequence ID" value="KAG8535684.1"/>
    <property type="molecule type" value="Genomic_DNA"/>
</dbReference>
<dbReference type="InterPro" id="IPR028422">
    <property type="entry name" value="GREB1"/>
</dbReference>
<evidence type="ECO:0000313" key="3">
    <source>
        <dbReference type="Proteomes" id="UP000824782"/>
    </source>
</evidence>
<evidence type="ECO:0000313" key="2">
    <source>
        <dbReference type="EMBL" id="KAG8535684.1"/>
    </source>
</evidence>
<gene>
    <name evidence="2" type="ORF">GDO81_027979</name>
</gene>
<accession>A0AAV6YDR1</accession>
<comment type="caution">
    <text evidence="2">The sequence shown here is derived from an EMBL/GenBank/DDBJ whole genome shotgun (WGS) entry which is preliminary data.</text>
</comment>
<organism evidence="2 3">
    <name type="scientific">Engystomops pustulosus</name>
    <name type="common">Tungara frog</name>
    <name type="synonym">Physalaemus pustulosus</name>
    <dbReference type="NCBI Taxonomy" id="76066"/>
    <lineage>
        <taxon>Eukaryota</taxon>
        <taxon>Metazoa</taxon>
        <taxon>Chordata</taxon>
        <taxon>Craniata</taxon>
        <taxon>Vertebrata</taxon>
        <taxon>Euteleostomi</taxon>
        <taxon>Amphibia</taxon>
        <taxon>Batrachia</taxon>
        <taxon>Anura</taxon>
        <taxon>Neobatrachia</taxon>
        <taxon>Hyloidea</taxon>
        <taxon>Leptodactylidae</taxon>
        <taxon>Leiuperinae</taxon>
        <taxon>Engystomops</taxon>
    </lineage>
</organism>
<name>A0AAV6YDR1_ENGPU</name>
<dbReference type="PANTHER" id="PTHR15720">
    <property type="entry name" value="GREB1-RELATED"/>
    <property type="match status" value="1"/>
</dbReference>
<dbReference type="InterPro" id="IPR048657">
    <property type="entry name" value="GREB1-like_cpSF2"/>
</dbReference>
<feature type="domain" description="GREB1-like circularly permuted SF2 helicase" evidence="1">
    <location>
        <begin position="52"/>
        <end position="169"/>
    </location>
</feature>
<feature type="non-terminal residue" evidence="2">
    <location>
        <position position="1"/>
    </location>
</feature>
<reference evidence="2" key="1">
    <citation type="thesis" date="2020" institute="ProQuest LLC" country="789 East Eisenhower Parkway, Ann Arbor, MI, USA">
        <title>Comparative Genomics and Chromosome Evolution.</title>
        <authorList>
            <person name="Mudd A.B."/>
        </authorList>
    </citation>
    <scope>NUCLEOTIDE SEQUENCE</scope>
    <source>
        <strain evidence="2">237g6f4</strain>
        <tissue evidence="2">Blood</tissue>
    </source>
</reference>
<dbReference type="GO" id="GO:0001822">
    <property type="term" value="P:kidney development"/>
    <property type="evidence" value="ECO:0007669"/>
    <property type="project" value="TreeGrafter"/>
</dbReference>